<sequence length="156" mass="16182">MMRSLIGLLLTLSLLATGCTSTRLTGDSYSRQDARSEQQVRYARILELRDVVIEGTQSGVGSIAGAAVGGVGASTIGHGKTSAVAGILGAVVGGVAGSKIEDAATRVQGVEITLQYDDDHSVVAIVQEVSADTRFQVGTRVRVLNLNGQTRVTPSR</sequence>
<proteinExistence type="predicted"/>
<protein>
    <recommendedName>
        <fullName evidence="1">Glycine zipper 2TM domain-containing protein</fullName>
    </recommendedName>
</protein>
<organism evidence="2">
    <name type="scientific">hydrothermal vent metagenome</name>
    <dbReference type="NCBI Taxonomy" id="652676"/>
    <lineage>
        <taxon>unclassified sequences</taxon>
        <taxon>metagenomes</taxon>
        <taxon>ecological metagenomes</taxon>
    </lineage>
</organism>
<feature type="domain" description="Glycine zipper 2TM" evidence="1">
    <location>
        <begin position="61"/>
        <end position="101"/>
    </location>
</feature>
<dbReference type="InterPro" id="IPR008816">
    <property type="entry name" value="Gly_zipper_2TM_dom"/>
</dbReference>
<dbReference type="EMBL" id="UOFN01000004">
    <property type="protein sequence ID" value="VAW72727.1"/>
    <property type="molecule type" value="Genomic_DNA"/>
</dbReference>
<dbReference type="GO" id="GO:0019867">
    <property type="term" value="C:outer membrane"/>
    <property type="evidence" value="ECO:0007669"/>
    <property type="project" value="InterPro"/>
</dbReference>
<dbReference type="AlphaFoldDB" id="A0A3B0YB02"/>
<dbReference type="Pfam" id="PF05433">
    <property type="entry name" value="Rick_17kDa_Anti"/>
    <property type="match status" value="1"/>
</dbReference>
<dbReference type="PROSITE" id="PS51257">
    <property type="entry name" value="PROKAR_LIPOPROTEIN"/>
    <property type="match status" value="1"/>
</dbReference>
<gene>
    <name evidence="2" type="ORF">MNBD_GAMMA15-1883</name>
</gene>
<name>A0A3B0YB02_9ZZZZ</name>
<evidence type="ECO:0000313" key="2">
    <source>
        <dbReference type="EMBL" id="VAW72727.1"/>
    </source>
</evidence>
<evidence type="ECO:0000259" key="1">
    <source>
        <dbReference type="Pfam" id="PF05433"/>
    </source>
</evidence>
<accession>A0A3B0YB02</accession>
<reference evidence="2" key="1">
    <citation type="submission" date="2018-06" db="EMBL/GenBank/DDBJ databases">
        <authorList>
            <person name="Zhirakovskaya E."/>
        </authorList>
    </citation>
    <scope>NUCLEOTIDE SEQUENCE</scope>
</reference>